<sequence length="230" mass="27225">MENLTNEIVSTLHSFSEENYQKFSQNLIPNASCLGVRTPILRTLAREFVKNSLDEIEKFAHTFKPQFHEEAVFLGFVINLAKFELEKKLNLSEEFVRSISNWAICDCFAVKVKSDFKIWLNFCEQFANSKHEFEARYYYVMFLKNFINKENLPKFFDTIMANKNEAYYVKMAIAWALCECFIKERDLTYSFLTSRLNEPFILKKSIQKICESYRVSQEDKLELKGLKKQI</sequence>
<dbReference type="Proteomes" id="UP000069632">
    <property type="component" value="Unassembled WGS sequence"/>
</dbReference>
<dbReference type="InterPro" id="IPR014825">
    <property type="entry name" value="DNA_alkylation"/>
</dbReference>
<dbReference type="SUPFAM" id="SSF48371">
    <property type="entry name" value="ARM repeat"/>
    <property type="match status" value="1"/>
</dbReference>
<evidence type="ECO:0000313" key="1">
    <source>
        <dbReference type="EMBL" id="CZE46116.1"/>
    </source>
</evidence>
<dbReference type="EMBL" id="FIZP01000001">
    <property type="protein sequence ID" value="CZE46116.1"/>
    <property type="molecule type" value="Genomic_DNA"/>
</dbReference>
<dbReference type="PANTHER" id="PTHR34070">
    <property type="entry name" value="ARMADILLO-TYPE FOLD"/>
    <property type="match status" value="1"/>
</dbReference>
<name>A0A128EMR0_9BACT</name>
<protein>
    <submittedName>
        <fullName evidence="1">DNA alkylation repair enzyme</fullName>
    </submittedName>
</protein>
<dbReference type="AlphaFoldDB" id="A0A128EMR0"/>
<accession>A0A128EMR0</accession>
<dbReference type="PANTHER" id="PTHR34070:SF1">
    <property type="entry name" value="DNA ALKYLATION REPAIR PROTEIN"/>
    <property type="match status" value="1"/>
</dbReference>
<gene>
    <name evidence="1" type="ORF">ERS672216_00203</name>
</gene>
<dbReference type="RefSeq" id="WP_075539888.1">
    <property type="nucleotide sequence ID" value="NZ_CP053844.1"/>
</dbReference>
<keyword evidence="2" id="KW-1185">Reference proteome</keyword>
<dbReference type="Gene3D" id="1.25.10.90">
    <property type="match status" value="1"/>
</dbReference>
<reference evidence="1 2" key="1">
    <citation type="submission" date="2016-02" db="EMBL/GenBank/DDBJ databases">
        <authorList>
            <consortium name="Pathogen Informatics"/>
        </authorList>
    </citation>
    <scope>NUCLEOTIDE SEQUENCE [LARGE SCALE GENOMIC DNA]</scope>
    <source>
        <strain evidence="1 2">RC20</strain>
    </source>
</reference>
<organism evidence="1 2">
    <name type="scientific">Campylobacter geochelonis</name>
    <dbReference type="NCBI Taxonomy" id="1780362"/>
    <lineage>
        <taxon>Bacteria</taxon>
        <taxon>Pseudomonadati</taxon>
        <taxon>Campylobacterota</taxon>
        <taxon>Epsilonproteobacteria</taxon>
        <taxon>Campylobacterales</taxon>
        <taxon>Campylobacteraceae</taxon>
        <taxon>Campylobacter</taxon>
    </lineage>
</organism>
<proteinExistence type="predicted"/>
<dbReference type="OrthoDB" id="9797095at2"/>
<dbReference type="InterPro" id="IPR016024">
    <property type="entry name" value="ARM-type_fold"/>
</dbReference>
<evidence type="ECO:0000313" key="2">
    <source>
        <dbReference type="Proteomes" id="UP000069632"/>
    </source>
</evidence>
<dbReference type="Pfam" id="PF08713">
    <property type="entry name" value="DNA_alkylation"/>
    <property type="match status" value="1"/>
</dbReference>
<dbReference type="CDD" id="cd06561">
    <property type="entry name" value="AlkD_like"/>
    <property type="match status" value="1"/>
</dbReference>